<protein>
    <submittedName>
        <fullName evidence="2">Uncharacterized protein</fullName>
    </submittedName>
</protein>
<dbReference type="PANTHER" id="PTHR23161:SF2">
    <property type="entry name" value="PROTEIN CIP2A"/>
    <property type="match status" value="1"/>
</dbReference>
<reference evidence="2" key="1">
    <citation type="thesis" date="2021" institute="BYU ScholarsArchive" country="Provo, UT, USA">
        <title>Applications of and Algorithms for Genome Assembly and Genomic Analyses with an Emphasis on Marine Teleosts.</title>
        <authorList>
            <person name="Pickett B.D."/>
        </authorList>
    </citation>
    <scope>NUCLEOTIDE SEQUENCE</scope>
    <source>
        <strain evidence="2">HI-2016</strain>
    </source>
</reference>
<feature type="region of interest" description="Disordered" evidence="1">
    <location>
        <begin position="116"/>
        <end position="138"/>
    </location>
</feature>
<sequence length="180" mass="21371">MSMSRRSALWHLRRAVCRTCWRPKLWLFPRLTGSSPSTAAREHRLRLRCTECDRMLKELQAAHIVLNKQAETLRKQNDNLKVHQERFINQLEEKKEQVEKLDADLREREREIKGLQQERRQLEEHSRQRDREMEDRGNTIEALRKELSKAEQARKEASIKTQILLGFVYVSTQVTGTGHC</sequence>
<accession>A0A8T2MYV0</accession>
<dbReference type="InterPro" id="IPR042510">
    <property type="entry name" value="CIP2A"/>
</dbReference>
<name>A0A8T2MYV0_9TELE</name>
<dbReference type="PANTHER" id="PTHR23161">
    <property type="entry name" value="PROTEIN CIP2A"/>
    <property type="match status" value="1"/>
</dbReference>
<comment type="caution">
    <text evidence="2">The sequence shown here is derived from an EMBL/GenBank/DDBJ whole genome shotgun (WGS) entry which is preliminary data.</text>
</comment>
<gene>
    <name evidence="2" type="ORF">JZ751_014976</name>
</gene>
<dbReference type="AlphaFoldDB" id="A0A8T2MYV0"/>
<dbReference type="OrthoDB" id="8957859at2759"/>
<evidence type="ECO:0000256" key="1">
    <source>
        <dbReference type="SAM" id="MobiDB-lite"/>
    </source>
</evidence>
<dbReference type="Proteomes" id="UP000824540">
    <property type="component" value="Unassembled WGS sequence"/>
</dbReference>
<evidence type="ECO:0000313" key="3">
    <source>
        <dbReference type="Proteomes" id="UP000824540"/>
    </source>
</evidence>
<evidence type="ECO:0000313" key="2">
    <source>
        <dbReference type="EMBL" id="KAG9332380.1"/>
    </source>
</evidence>
<organism evidence="2 3">
    <name type="scientific">Albula glossodonta</name>
    <name type="common">roundjaw bonefish</name>
    <dbReference type="NCBI Taxonomy" id="121402"/>
    <lineage>
        <taxon>Eukaryota</taxon>
        <taxon>Metazoa</taxon>
        <taxon>Chordata</taxon>
        <taxon>Craniata</taxon>
        <taxon>Vertebrata</taxon>
        <taxon>Euteleostomi</taxon>
        <taxon>Actinopterygii</taxon>
        <taxon>Neopterygii</taxon>
        <taxon>Teleostei</taxon>
        <taxon>Albuliformes</taxon>
        <taxon>Albulidae</taxon>
        <taxon>Albula</taxon>
    </lineage>
</organism>
<dbReference type="EMBL" id="JAFBMS010000238">
    <property type="protein sequence ID" value="KAG9332380.1"/>
    <property type="molecule type" value="Genomic_DNA"/>
</dbReference>
<proteinExistence type="predicted"/>
<keyword evidence="3" id="KW-1185">Reference proteome</keyword>